<name>A0A7N0TK21_KALFE</name>
<proteinExistence type="predicted"/>
<sequence length="74" mass="9220">MVERVNNNNKKNWHNARFNNGFFTEPRLAEMSNKKLNEHQTEDIIRQGIYRRRQIKRRVNLRVESMQLLRLRRR</sequence>
<organism evidence="1 2">
    <name type="scientific">Kalanchoe fedtschenkoi</name>
    <name type="common">Lavender scallops</name>
    <name type="synonym">South American air plant</name>
    <dbReference type="NCBI Taxonomy" id="63787"/>
    <lineage>
        <taxon>Eukaryota</taxon>
        <taxon>Viridiplantae</taxon>
        <taxon>Streptophyta</taxon>
        <taxon>Embryophyta</taxon>
        <taxon>Tracheophyta</taxon>
        <taxon>Spermatophyta</taxon>
        <taxon>Magnoliopsida</taxon>
        <taxon>eudicotyledons</taxon>
        <taxon>Gunneridae</taxon>
        <taxon>Pentapetalae</taxon>
        <taxon>Saxifragales</taxon>
        <taxon>Crassulaceae</taxon>
        <taxon>Kalanchoe</taxon>
    </lineage>
</organism>
<dbReference type="AlphaFoldDB" id="A0A7N0TK21"/>
<protein>
    <submittedName>
        <fullName evidence="1">Uncharacterized protein</fullName>
    </submittedName>
</protein>
<evidence type="ECO:0000313" key="2">
    <source>
        <dbReference type="Proteomes" id="UP000594263"/>
    </source>
</evidence>
<keyword evidence="2" id="KW-1185">Reference proteome</keyword>
<dbReference type="Proteomes" id="UP000594263">
    <property type="component" value="Unplaced"/>
</dbReference>
<dbReference type="Gramene" id="Kaladp0039s0323.1.v1.1">
    <property type="protein sequence ID" value="Kaladp0039s0323.1.v1.1"/>
    <property type="gene ID" value="Kaladp0039s0323.v1.1"/>
</dbReference>
<evidence type="ECO:0000313" key="1">
    <source>
        <dbReference type="EnsemblPlants" id="Kaladp0039s0323.1.v1.1"/>
    </source>
</evidence>
<dbReference type="EnsemblPlants" id="Kaladp0039s0323.1.v1.1">
    <property type="protein sequence ID" value="Kaladp0039s0323.1.v1.1"/>
    <property type="gene ID" value="Kaladp0039s0323.v1.1"/>
</dbReference>
<accession>A0A7N0TK21</accession>
<reference evidence="1" key="1">
    <citation type="submission" date="2021-01" db="UniProtKB">
        <authorList>
            <consortium name="EnsemblPlants"/>
        </authorList>
    </citation>
    <scope>IDENTIFICATION</scope>
</reference>